<dbReference type="InterPro" id="IPR033855">
    <property type="entry name" value="Protein_C"/>
</dbReference>
<organism evidence="6 7">
    <name type="scientific">Parasutterella excrementihominis</name>
    <dbReference type="NCBI Taxonomy" id="487175"/>
    <lineage>
        <taxon>Bacteria</taxon>
        <taxon>Pseudomonadati</taxon>
        <taxon>Pseudomonadota</taxon>
        <taxon>Betaproteobacteria</taxon>
        <taxon>Burkholderiales</taxon>
        <taxon>Sutterellaceae</taxon>
        <taxon>Parasutterella</taxon>
    </lineage>
</organism>
<dbReference type="AlphaFoldDB" id="A0A844LKE3"/>
<dbReference type="PANTHER" id="PTHR33209:SF1">
    <property type="entry name" value="PEPTIDASE S49 DOMAIN-CONTAINING PROTEIN"/>
    <property type="match status" value="1"/>
</dbReference>
<evidence type="ECO:0000313" key="7">
    <source>
        <dbReference type="Proteomes" id="UP000462362"/>
    </source>
</evidence>
<evidence type="ECO:0000256" key="4">
    <source>
        <dbReference type="ARBA" id="ARBA00022825"/>
    </source>
</evidence>
<accession>A0A844LKE3</accession>
<dbReference type="Gene3D" id="3.90.226.10">
    <property type="entry name" value="2-enoyl-CoA Hydratase, Chain A, domain 1"/>
    <property type="match status" value="1"/>
</dbReference>
<evidence type="ECO:0000256" key="3">
    <source>
        <dbReference type="ARBA" id="ARBA00022801"/>
    </source>
</evidence>
<name>A0A844LKE3_9BURK</name>
<sequence length="423" mass="45987">MSKNLLPLLAQRVFNAPMMMRASDLSAIAMALHDRFHIEASEVQALANTGQYQKRKAYQVTKEGWAIVPVIGGLAHRAGKIDADCMPITSYELIRHDYDTALNDPEVKLIVMEFDSGGGEAAGCFDLARHILSTRGKKPVIAFVNESCYSAAYALACCCDQVYLTSSAGAGSIGVICGRLDQTEYNRKMGLSIELFVSGDYKADFSPHKVLSDDERQRLQALIVQLGSEFHNLVAEARGMTAEQVKALKAGCFTGRVAVDNGLADGVMSQDEFYNYLLNEQESDMFFGKGKDKDQGTQASYTQAQMDEAVKSAKAEATQALAADAANATKQAVTEAVQDYQKNTEARLKGIFDACATVGRPDMAGELMLSDLSLEQAQEQLFAKMADEGEELQNHTTDPEANGQSRNYLLEMCQAAAKNAVES</sequence>
<dbReference type="InterPro" id="IPR002142">
    <property type="entry name" value="Peptidase_S49"/>
</dbReference>
<proteinExistence type="inferred from homology"/>
<dbReference type="RefSeq" id="WP_016063620.1">
    <property type="nucleotide sequence ID" value="NZ_WNCB01000072.1"/>
</dbReference>
<dbReference type="CDD" id="cd07022">
    <property type="entry name" value="S49_Sppa_36K_type"/>
    <property type="match status" value="1"/>
</dbReference>
<dbReference type="Pfam" id="PF01343">
    <property type="entry name" value="Peptidase_S49"/>
    <property type="match status" value="1"/>
</dbReference>
<evidence type="ECO:0000313" key="6">
    <source>
        <dbReference type="EMBL" id="MTU44464.1"/>
    </source>
</evidence>
<dbReference type="PANTHER" id="PTHR33209">
    <property type="entry name" value="PROTEASE 4"/>
    <property type="match status" value="1"/>
</dbReference>
<protein>
    <submittedName>
        <fullName evidence="6">S49 family peptidase</fullName>
    </submittedName>
</protein>
<comment type="similarity">
    <text evidence="1">Belongs to the peptidase S49 family.</text>
</comment>
<reference evidence="6 7" key="1">
    <citation type="journal article" date="2019" name="Nat. Med.">
        <title>A library of human gut bacterial isolates paired with longitudinal multiomics data enables mechanistic microbiome research.</title>
        <authorList>
            <person name="Poyet M."/>
            <person name="Groussin M."/>
            <person name="Gibbons S.M."/>
            <person name="Avila-Pacheco J."/>
            <person name="Jiang X."/>
            <person name="Kearney S.M."/>
            <person name="Perrotta A.R."/>
            <person name="Berdy B."/>
            <person name="Zhao S."/>
            <person name="Lieberman T.D."/>
            <person name="Swanson P.K."/>
            <person name="Smith M."/>
            <person name="Roesemann S."/>
            <person name="Alexander J.E."/>
            <person name="Rich S.A."/>
            <person name="Livny J."/>
            <person name="Vlamakis H."/>
            <person name="Clish C."/>
            <person name="Bullock K."/>
            <person name="Deik A."/>
            <person name="Scott J."/>
            <person name="Pierce K.A."/>
            <person name="Xavier R.J."/>
            <person name="Alm E.J."/>
        </authorList>
    </citation>
    <scope>NUCLEOTIDE SEQUENCE [LARGE SCALE GENOMIC DNA]</scope>
    <source>
        <strain evidence="6 7">BIOML-A2</strain>
    </source>
</reference>
<dbReference type="GO" id="GO:0008236">
    <property type="term" value="F:serine-type peptidase activity"/>
    <property type="evidence" value="ECO:0007669"/>
    <property type="project" value="UniProtKB-KW"/>
</dbReference>
<dbReference type="InterPro" id="IPR029045">
    <property type="entry name" value="ClpP/crotonase-like_dom_sf"/>
</dbReference>
<evidence type="ECO:0000259" key="5">
    <source>
        <dbReference type="Pfam" id="PF01343"/>
    </source>
</evidence>
<evidence type="ECO:0000256" key="1">
    <source>
        <dbReference type="ARBA" id="ARBA00008683"/>
    </source>
</evidence>
<keyword evidence="3" id="KW-0378">Hydrolase</keyword>
<keyword evidence="2" id="KW-0645">Protease</keyword>
<comment type="caution">
    <text evidence="6">The sequence shown here is derived from an EMBL/GenBank/DDBJ whole genome shotgun (WGS) entry which is preliminary data.</text>
</comment>
<feature type="domain" description="Peptidase S49" evidence="5">
    <location>
        <begin position="136"/>
        <end position="277"/>
    </location>
</feature>
<keyword evidence="4" id="KW-0720">Serine protease</keyword>
<dbReference type="SMR" id="A0A844LKE3"/>
<dbReference type="EMBL" id="WNCL01000082">
    <property type="protein sequence ID" value="MTU44464.1"/>
    <property type="molecule type" value="Genomic_DNA"/>
</dbReference>
<evidence type="ECO:0000256" key="2">
    <source>
        <dbReference type="ARBA" id="ARBA00022670"/>
    </source>
</evidence>
<dbReference type="Proteomes" id="UP000462362">
    <property type="component" value="Unassembled WGS sequence"/>
</dbReference>
<dbReference type="SUPFAM" id="SSF52096">
    <property type="entry name" value="ClpP/crotonase"/>
    <property type="match status" value="1"/>
</dbReference>
<dbReference type="GO" id="GO:0006508">
    <property type="term" value="P:proteolysis"/>
    <property type="evidence" value="ECO:0007669"/>
    <property type="project" value="UniProtKB-KW"/>
</dbReference>
<dbReference type="Gene3D" id="6.20.330.10">
    <property type="match status" value="1"/>
</dbReference>
<gene>
    <name evidence="6" type="ORF">GMD42_12835</name>
</gene>